<sequence>FMTPIPTADVMTIPIALMAKGVQALMSGSAQAIITLIICITGVMSVIAKVFKPAAICQSPLLKHLFEVTV</sequence>
<evidence type="ECO:0000313" key="2">
    <source>
        <dbReference type="Proteomes" id="UP001374952"/>
    </source>
</evidence>
<comment type="caution">
    <text evidence="1">The sequence shown here is derived from an EMBL/GenBank/DDBJ whole genome shotgun (WGS) entry which is preliminary data.</text>
</comment>
<organism evidence="1 2">
    <name type="scientific">Pseudoalteromonas undina</name>
    <dbReference type="NCBI Taxonomy" id="43660"/>
    <lineage>
        <taxon>Bacteria</taxon>
        <taxon>Pseudomonadati</taxon>
        <taxon>Pseudomonadota</taxon>
        <taxon>Gammaproteobacteria</taxon>
        <taxon>Alteromonadales</taxon>
        <taxon>Pseudoalteromonadaceae</taxon>
        <taxon>Pseudoalteromonas</taxon>
    </lineage>
</organism>
<feature type="non-terminal residue" evidence="1">
    <location>
        <position position="1"/>
    </location>
</feature>
<protein>
    <submittedName>
        <fullName evidence="1">YjiH family protein</fullName>
    </submittedName>
</protein>
<dbReference type="EMBL" id="JBAKAX010000321">
    <property type="protein sequence ID" value="MEL0606625.1"/>
    <property type="molecule type" value="Genomic_DNA"/>
</dbReference>
<gene>
    <name evidence="1" type="ORF">V6250_21155</name>
</gene>
<reference evidence="1" key="1">
    <citation type="submission" date="2024-02" db="EMBL/GenBank/DDBJ databases">
        <title>Bacteria isolated from the canopy kelp, Nereocystis luetkeana.</title>
        <authorList>
            <person name="Pfister C.A."/>
            <person name="Younker I.T."/>
            <person name="Light S.H."/>
        </authorList>
    </citation>
    <scope>NUCLEOTIDE SEQUENCE</scope>
    <source>
        <strain evidence="1">TN.2.01</strain>
    </source>
</reference>
<accession>A0ACC6RA32</accession>
<feature type="non-terminal residue" evidence="1">
    <location>
        <position position="70"/>
    </location>
</feature>
<keyword evidence="2" id="KW-1185">Reference proteome</keyword>
<name>A0ACC6RA32_9GAMM</name>
<dbReference type="Proteomes" id="UP001374952">
    <property type="component" value="Unassembled WGS sequence"/>
</dbReference>
<proteinExistence type="predicted"/>
<evidence type="ECO:0000313" key="1">
    <source>
        <dbReference type="EMBL" id="MEL0606625.1"/>
    </source>
</evidence>